<comment type="function">
    <text evidence="1">Acts as a component of a SCF E3 ubiquitin ligase complexes.</text>
</comment>
<dbReference type="EMBL" id="CACRZD030000002">
    <property type="protein sequence ID" value="CAA6656355.1"/>
    <property type="molecule type" value="Genomic_DNA"/>
</dbReference>
<dbReference type="Proteomes" id="UP001189122">
    <property type="component" value="Unassembled WGS sequence"/>
</dbReference>
<reference evidence="3 4" key="1">
    <citation type="submission" date="2019-12" db="EMBL/GenBank/DDBJ databases">
        <authorList>
            <person name="Scholz U."/>
            <person name="Mascher M."/>
            <person name="Fiebig A."/>
        </authorList>
    </citation>
    <scope>NUCLEOTIDE SEQUENCE</scope>
</reference>
<accession>A0A7I8IG36</accession>
<dbReference type="GO" id="GO:0031146">
    <property type="term" value="P:SCF-dependent proteasomal ubiquitin-dependent protein catabolic process"/>
    <property type="evidence" value="ECO:0007669"/>
    <property type="project" value="UniProtKB-UniRule"/>
</dbReference>
<feature type="domain" description="F-box" evidence="2">
    <location>
        <begin position="1"/>
        <end position="44"/>
    </location>
</feature>
<dbReference type="Pfam" id="PF12937">
    <property type="entry name" value="F-box-like"/>
    <property type="match status" value="1"/>
</dbReference>
<dbReference type="GO" id="GO:0016567">
    <property type="term" value="P:protein ubiquitination"/>
    <property type="evidence" value="ECO:0007669"/>
    <property type="project" value="UniProtKB-UniRule"/>
</dbReference>
<sequence>MERLPSELCSRVFFLLDHRALAAALQVCRAWKRMASEDALWSRLFADRWGAASAQFYAPPLDGTKSWKDVYEVQDRCDRIGMSLKIVREGRDYYLVYQGQIQRLLGTRRRSRRPARAPPALSEKMLFFLGDLEAASALARRTRDRT</sequence>
<keyword evidence="4" id="KW-1185">Reference proteome</keyword>
<dbReference type="SUPFAM" id="SSF81383">
    <property type="entry name" value="F-box domain"/>
    <property type="match status" value="1"/>
</dbReference>
<dbReference type="PANTHER" id="PTHR12874">
    <property type="entry name" value="F-BOX ONLY PROTEIN 48-RELATED"/>
    <property type="match status" value="1"/>
</dbReference>
<keyword evidence="1" id="KW-0833">Ubl conjugation pathway</keyword>
<comment type="subcellular location">
    <subcellularLocation>
        <location evidence="1">Nucleus</location>
    </subcellularLocation>
</comment>
<evidence type="ECO:0000259" key="2">
    <source>
        <dbReference type="PROSITE" id="PS50181"/>
    </source>
</evidence>
<dbReference type="PROSITE" id="PS50181">
    <property type="entry name" value="FBOX"/>
    <property type="match status" value="1"/>
</dbReference>
<dbReference type="AlphaFoldDB" id="A0A7I8IG36"/>
<dbReference type="PANTHER" id="PTHR12874:SF26">
    <property type="entry name" value="F-BOX PROTEIN"/>
    <property type="match status" value="1"/>
</dbReference>
<dbReference type="GO" id="GO:0005737">
    <property type="term" value="C:cytoplasm"/>
    <property type="evidence" value="ECO:0007669"/>
    <property type="project" value="TreeGrafter"/>
</dbReference>
<gene>
    <name evidence="3" type="ORF">SI7747_02002895</name>
</gene>
<name>A0A7I8IG36_SPIIN</name>
<evidence type="ECO:0000256" key="1">
    <source>
        <dbReference type="RuleBase" id="RU369085"/>
    </source>
</evidence>
<dbReference type="InterPro" id="IPR001810">
    <property type="entry name" value="F-box_dom"/>
</dbReference>
<dbReference type="GO" id="GO:0005634">
    <property type="term" value="C:nucleus"/>
    <property type="evidence" value="ECO:0007669"/>
    <property type="project" value="UniProtKB-SubCell"/>
</dbReference>
<dbReference type="EMBL" id="LR743589">
    <property type="protein sequence ID" value="CAA2616680.1"/>
    <property type="molecule type" value="Genomic_DNA"/>
</dbReference>
<keyword evidence="1" id="KW-0539">Nucleus</keyword>
<proteinExistence type="predicted"/>
<evidence type="ECO:0000313" key="4">
    <source>
        <dbReference type="Proteomes" id="UP001189122"/>
    </source>
</evidence>
<dbReference type="InterPro" id="IPR036047">
    <property type="entry name" value="F-box-like_dom_sf"/>
</dbReference>
<dbReference type="GO" id="GO:0019005">
    <property type="term" value="C:SCF ubiquitin ligase complex"/>
    <property type="evidence" value="ECO:0007669"/>
    <property type="project" value="UniProtKB-UniRule"/>
</dbReference>
<dbReference type="Gene3D" id="1.20.1280.50">
    <property type="match status" value="1"/>
</dbReference>
<organism evidence="3">
    <name type="scientific">Spirodela intermedia</name>
    <name type="common">Intermediate duckweed</name>
    <dbReference type="NCBI Taxonomy" id="51605"/>
    <lineage>
        <taxon>Eukaryota</taxon>
        <taxon>Viridiplantae</taxon>
        <taxon>Streptophyta</taxon>
        <taxon>Embryophyta</taxon>
        <taxon>Tracheophyta</taxon>
        <taxon>Spermatophyta</taxon>
        <taxon>Magnoliopsida</taxon>
        <taxon>Liliopsida</taxon>
        <taxon>Araceae</taxon>
        <taxon>Lemnoideae</taxon>
        <taxon>Spirodela</taxon>
    </lineage>
</organism>
<comment type="pathway">
    <text evidence="1">Protein modification; protein ubiquitination.</text>
</comment>
<protein>
    <recommendedName>
        <fullName evidence="1">F-box protein</fullName>
    </recommendedName>
</protein>
<evidence type="ECO:0000313" key="3">
    <source>
        <dbReference type="EMBL" id="CAA2616680.1"/>
    </source>
</evidence>
<comment type="subunit">
    <text evidence="1">Component of the SCF-type E3 ligase complex.</text>
</comment>